<dbReference type="RefSeq" id="WP_016182788.1">
    <property type="nucleotide sequence ID" value="NZ_JXKI01000006.1"/>
</dbReference>
<keyword evidence="2" id="KW-1185">Reference proteome</keyword>
<reference evidence="1 2" key="1">
    <citation type="submission" date="2013-03" db="EMBL/GenBank/DDBJ databases">
        <title>The Genome Sequence of Enterococcus columbae ATCC_51263 (PacBio/Illumina hybrid assembly).</title>
        <authorList>
            <consortium name="The Broad Institute Genomics Platform"/>
            <consortium name="The Broad Institute Genome Sequencing Center for Infectious Disease"/>
            <person name="Earl A."/>
            <person name="Russ C."/>
            <person name="Gilmore M."/>
            <person name="Surin D."/>
            <person name="Walker B."/>
            <person name="Young S."/>
            <person name="Zeng Q."/>
            <person name="Gargeya S."/>
            <person name="Fitzgerald M."/>
            <person name="Haas B."/>
            <person name="Abouelleil A."/>
            <person name="Allen A.W."/>
            <person name="Alvarado L."/>
            <person name="Arachchi H.M."/>
            <person name="Berlin A.M."/>
            <person name="Chapman S.B."/>
            <person name="Gainer-Dewar J."/>
            <person name="Goldberg J."/>
            <person name="Griggs A."/>
            <person name="Gujja S."/>
            <person name="Hansen M."/>
            <person name="Howarth C."/>
            <person name="Imamovic A."/>
            <person name="Ireland A."/>
            <person name="Larimer J."/>
            <person name="McCowan C."/>
            <person name="Murphy C."/>
            <person name="Pearson M."/>
            <person name="Poon T.W."/>
            <person name="Priest M."/>
            <person name="Roberts A."/>
            <person name="Saif S."/>
            <person name="Shea T."/>
            <person name="Sisk P."/>
            <person name="Sykes S."/>
            <person name="Wortman J."/>
            <person name="Nusbaum C."/>
            <person name="Birren B."/>
        </authorList>
    </citation>
    <scope>NUCLEOTIDE SEQUENCE [LARGE SCALE GENOMIC DNA]</scope>
    <source>
        <strain evidence="1 2">ATCC 51263</strain>
    </source>
</reference>
<name>S0KI96_9ENTE</name>
<dbReference type="AlphaFoldDB" id="S0KI96"/>
<evidence type="ECO:0008006" key="3">
    <source>
        <dbReference type="Google" id="ProtNLM"/>
    </source>
</evidence>
<dbReference type="PATRIC" id="fig|1121865.3.peg.616"/>
<accession>S0KI96</accession>
<organism evidence="1 2">
    <name type="scientific">Enterococcus columbae DSM 7374 = ATCC 51263</name>
    <dbReference type="NCBI Taxonomy" id="1121865"/>
    <lineage>
        <taxon>Bacteria</taxon>
        <taxon>Bacillati</taxon>
        <taxon>Bacillota</taxon>
        <taxon>Bacilli</taxon>
        <taxon>Lactobacillales</taxon>
        <taxon>Enterococcaceae</taxon>
        <taxon>Enterococcus</taxon>
    </lineage>
</organism>
<gene>
    <name evidence="1" type="ORF">I568_00579</name>
</gene>
<dbReference type="EMBL" id="ASWJ01000003">
    <property type="protein sequence ID" value="EOW87535.1"/>
    <property type="molecule type" value="Genomic_DNA"/>
</dbReference>
<dbReference type="STRING" id="1121865.OMW_00625"/>
<protein>
    <recommendedName>
        <fullName evidence="3">Tim44-like domain-containing protein</fullName>
    </recommendedName>
</protein>
<comment type="caution">
    <text evidence="1">The sequence shown here is derived from an EMBL/GenBank/DDBJ whole genome shotgun (WGS) entry which is preliminary data.</text>
</comment>
<evidence type="ECO:0000313" key="2">
    <source>
        <dbReference type="Proteomes" id="UP000014113"/>
    </source>
</evidence>
<dbReference type="Proteomes" id="UP000014113">
    <property type="component" value="Unassembled WGS sequence"/>
</dbReference>
<evidence type="ECO:0000313" key="1">
    <source>
        <dbReference type="EMBL" id="EOW87535.1"/>
    </source>
</evidence>
<sequence>MTRKLILFSILLGFLSGVMGYFVTNALFAQVGNKTETTVATKKSESAIQSKPSSVTATNHEKLFDEFITNFSKQFTTYSTIGDNLDRLKEYCTVGFYEKLKDMVNRQKLNAETQHYGQFEYMKETHYVQTIDKHQKKVIVEVTFSYHYLSDTGEALQPKLTSTQQLELLVESSNDFHYKIRNLSHIMISGLYGEDRVK</sequence>
<proteinExistence type="predicted"/>